<gene>
    <name evidence="2" type="primary">rfbM</name>
    <name evidence="2" type="ORF">NCTC13071_00758</name>
</gene>
<dbReference type="PANTHER" id="PTHR46390">
    <property type="entry name" value="MANNOSE-1-PHOSPHATE GUANYLYLTRANSFERASE"/>
    <property type="match status" value="1"/>
</dbReference>
<dbReference type="InterPro" id="IPR005835">
    <property type="entry name" value="NTP_transferase_dom"/>
</dbReference>
<dbReference type="SUPFAM" id="SSF53448">
    <property type="entry name" value="Nucleotide-diphospho-sugar transferases"/>
    <property type="match status" value="1"/>
</dbReference>
<protein>
    <submittedName>
        <fullName evidence="2">Mannose-1-phosphate guanylyltransferase rfbM</fullName>
        <ecNumber evidence="2">2.7.7.13</ecNumber>
    </submittedName>
</protein>
<organism evidence="2 3">
    <name type="scientific">Segatella oris</name>
    <dbReference type="NCBI Taxonomy" id="28135"/>
    <lineage>
        <taxon>Bacteria</taxon>
        <taxon>Pseudomonadati</taxon>
        <taxon>Bacteroidota</taxon>
        <taxon>Bacteroidia</taxon>
        <taxon>Bacteroidales</taxon>
        <taxon>Prevotellaceae</taxon>
        <taxon>Segatella</taxon>
    </lineage>
</organism>
<dbReference type="Proteomes" id="UP000274578">
    <property type="component" value="Chromosome 1"/>
</dbReference>
<name>A0A3S4TA77_9BACT</name>
<feature type="domain" description="Nucleotidyl transferase" evidence="1">
    <location>
        <begin position="11"/>
        <end position="289"/>
    </location>
</feature>
<sequence length="364" mass="41747">MNKTLTNFYCVILAGGKGRRLWPCSREYSPKQFIDFFGVGRTQLQQAFERFVKILPKENIYINTNETYLDLVHAQLPEVTDDHIMAEPIYRNTAPSVAWATHRIAHINKDACLIVAPSDQTVLNEEVFRSDLLEALEFVNNNDCLLTMGVKPTRPEPGYGYVQLGEHSGIDDIFKVQSFIEKPEREFAHMLMESGEWYWNTGIFLSNVHFLKESLSNQLPPVLRTFDDSNPEWTITAEEAFMKENFPSYPNLSIDFSILEKSDYVYLKKCDFGWADMGTWHDIYEASQKGDDDNVIINSDVYIENSHNNIIKIPKDRLAVINGLDGYIVAEEGNVLLICKKEDSSALIRKYVAEVQMKKGNDFV</sequence>
<dbReference type="InterPro" id="IPR051161">
    <property type="entry name" value="Mannose-6P_isomerase_type2"/>
</dbReference>
<dbReference type="Pfam" id="PF00483">
    <property type="entry name" value="NTP_transferase"/>
    <property type="match status" value="1"/>
</dbReference>
<dbReference type="AlphaFoldDB" id="A0A3S4TA77"/>
<dbReference type="PANTHER" id="PTHR46390:SF1">
    <property type="entry name" value="MANNOSE-1-PHOSPHATE GUANYLYLTRANSFERASE"/>
    <property type="match status" value="1"/>
</dbReference>
<dbReference type="RefSeq" id="WP_018920319.1">
    <property type="nucleotide sequence ID" value="NZ_LR134384.1"/>
</dbReference>
<dbReference type="InterPro" id="IPR029044">
    <property type="entry name" value="Nucleotide-diphossugar_trans"/>
</dbReference>
<dbReference type="EC" id="2.7.7.13" evidence="2"/>
<dbReference type="GO" id="GO:0004475">
    <property type="term" value="F:mannose-1-phosphate guanylyltransferase (GTP) activity"/>
    <property type="evidence" value="ECO:0007669"/>
    <property type="project" value="UniProtKB-EC"/>
</dbReference>
<dbReference type="InterPro" id="IPR049577">
    <property type="entry name" value="GMPP_N"/>
</dbReference>
<evidence type="ECO:0000313" key="2">
    <source>
        <dbReference type="EMBL" id="VEH14774.1"/>
    </source>
</evidence>
<dbReference type="GO" id="GO:0009298">
    <property type="term" value="P:GDP-mannose biosynthetic process"/>
    <property type="evidence" value="ECO:0007669"/>
    <property type="project" value="TreeGrafter"/>
</dbReference>
<evidence type="ECO:0000259" key="1">
    <source>
        <dbReference type="Pfam" id="PF00483"/>
    </source>
</evidence>
<reference evidence="2 3" key="1">
    <citation type="submission" date="2018-12" db="EMBL/GenBank/DDBJ databases">
        <authorList>
            <consortium name="Pathogen Informatics"/>
        </authorList>
    </citation>
    <scope>NUCLEOTIDE SEQUENCE [LARGE SCALE GENOMIC DNA]</scope>
    <source>
        <strain evidence="2 3">NCTC13071</strain>
    </source>
</reference>
<dbReference type="Gene3D" id="3.90.550.10">
    <property type="entry name" value="Spore Coat Polysaccharide Biosynthesis Protein SpsA, Chain A"/>
    <property type="match status" value="1"/>
</dbReference>
<accession>A0A3S4TA77</accession>
<dbReference type="CDD" id="cd02509">
    <property type="entry name" value="GDP-M1P_Guanylyltransferase"/>
    <property type="match status" value="1"/>
</dbReference>
<dbReference type="GeneID" id="85011645"/>
<evidence type="ECO:0000313" key="3">
    <source>
        <dbReference type="Proteomes" id="UP000274578"/>
    </source>
</evidence>
<dbReference type="SUPFAM" id="SSF159283">
    <property type="entry name" value="Guanosine diphospho-D-mannose pyrophosphorylase/mannose-6-phosphate isomerase linker domain"/>
    <property type="match status" value="1"/>
</dbReference>
<dbReference type="KEGG" id="poc:NCTC13071_00758"/>
<keyword evidence="2" id="KW-0808">Transferase</keyword>
<dbReference type="EMBL" id="LR134384">
    <property type="protein sequence ID" value="VEH14774.1"/>
    <property type="molecule type" value="Genomic_DNA"/>
</dbReference>
<keyword evidence="2" id="KW-0548">Nucleotidyltransferase</keyword>
<proteinExistence type="predicted"/>